<name>A0ACC1NUB7_9HYPO</name>
<accession>A0ACC1NUB7</accession>
<protein>
    <submittedName>
        <fullName evidence="1">Uncharacterized protein</fullName>
    </submittedName>
</protein>
<dbReference type="EMBL" id="JANJQO010000052">
    <property type="protein sequence ID" value="KAJ2982910.1"/>
    <property type="molecule type" value="Genomic_DNA"/>
</dbReference>
<evidence type="ECO:0000313" key="1">
    <source>
        <dbReference type="EMBL" id="KAJ2982910.1"/>
    </source>
</evidence>
<comment type="caution">
    <text evidence="1">The sequence shown here is derived from an EMBL/GenBank/DDBJ whole genome shotgun (WGS) entry which is preliminary data.</text>
</comment>
<evidence type="ECO:0000313" key="2">
    <source>
        <dbReference type="Proteomes" id="UP001143910"/>
    </source>
</evidence>
<proteinExistence type="predicted"/>
<dbReference type="Proteomes" id="UP001143910">
    <property type="component" value="Unassembled WGS sequence"/>
</dbReference>
<organism evidence="1 2">
    <name type="scientific">Zarea fungicola</name>
    <dbReference type="NCBI Taxonomy" id="93591"/>
    <lineage>
        <taxon>Eukaryota</taxon>
        <taxon>Fungi</taxon>
        <taxon>Dikarya</taxon>
        <taxon>Ascomycota</taxon>
        <taxon>Pezizomycotina</taxon>
        <taxon>Sordariomycetes</taxon>
        <taxon>Hypocreomycetidae</taxon>
        <taxon>Hypocreales</taxon>
        <taxon>Cordycipitaceae</taxon>
        <taxon>Zarea</taxon>
    </lineage>
</organism>
<gene>
    <name evidence="1" type="ORF">NQ176_g1071</name>
</gene>
<keyword evidence="2" id="KW-1185">Reference proteome</keyword>
<sequence length="707" mass="81154">MESIEEICRPPDGEHQGHKKRRLFENVPDDSVNYLVIHEIDCSGELRGHLNHHRDTTRFFDHPRLYAGDCKASPLHGLDPVEIEDLEEYLEDHPEVAFIVCRRYSCEAYHKAVSDRFVALNVPYLDQETQNQLRLCFYILQDTGPLAVPETESMSAVSQPLIDAMLDLEKHSPKTFEGWNSDQNRNAPYVHFYHARDAIESVGRNILSNHSQKYTKALLNYLQISFQHDYEEADRLFEKGLVTRKHLLKVFRTNNILVSLQNGQPRGFLVKSCGVTDDGVQARCSTLSFDGRFRRVDETINVVWPGRAGDTLRICELNAYPLQYEQSGLKTELLARGTTFWSCRGRKFVSYTAPPRAFEIQITNPRFMIDMNTYNDLHEENAELKNDGESELNEDQMNADTPPSEEFTLQLPDRVRGFGLHDKKWRELLVKHIEDIKWNKAAFDRLVMDPDKKSLITAMIKEHVMTSTSADIIEGKGNGLIILLHGSPGTGKTLTAESVAELAERPLYPVTCGDVGTEPEAAEKYLESVLYIGKIWNAVVLFDESDVFLEERSQADLRRNALVSIFLRTLEYYDGILILTSNRVGTFDEAFKSRVHLALHYPAIDEAGRREIWNDFIQDLQKREADCKFDQLRAKIDLLAHEKLNGRQIRNCIRTATQVASNRKEPLSYDHLRQVIKVAIEFELYVVETHGGNTHEEFAKAHYIRIN</sequence>
<reference evidence="1" key="1">
    <citation type="submission" date="2022-08" db="EMBL/GenBank/DDBJ databases">
        <title>Genome Sequence of Lecanicillium fungicola.</title>
        <authorList>
            <person name="Buettner E."/>
        </authorList>
    </citation>
    <scope>NUCLEOTIDE SEQUENCE</scope>
    <source>
        <strain evidence="1">Babe33</strain>
    </source>
</reference>